<organism evidence="11 12">
    <name type="scientific">Polyplax serrata</name>
    <name type="common">Common mouse louse</name>
    <dbReference type="NCBI Taxonomy" id="468196"/>
    <lineage>
        <taxon>Eukaryota</taxon>
        <taxon>Metazoa</taxon>
        <taxon>Ecdysozoa</taxon>
        <taxon>Arthropoda</taxon>
        <taxon>Hexapoda</taxon>
        <taxon>Insecta</taxon>
        <taxon>Pterygota</taxon>
        <taxon>Neoptera</taxon>
        <taxon>Paraneoptera</taxon>
        <taxon>Psocodea</taxon>
        <taxon>Troctomorpha</taxon>
        <taxon>Phthiraptera</taxon>
        <taxon>Anoplura</taxon>
        <taxon>Polyplacidae</taxon>
        <taxon>Polyplax</taxon>
    </lineage>
</organism>
<evidence type="ECO:0000313" key="12">
    <source>
        <dbReference type="Proteomes" id="UP001359485"/>
    </source>
</evidence>
<dbReference type="SMART" id="SM01367">
    <property type="entry name" value="DUF3452"/>
    <property type="match status" value="1"/>
</dbReference>
<evidence type="ECO:0000259" key="10">
    <source>
        <dbReference type="SMART" id="SM01368"/>
    </source>
</evidence>
<dbReference type="Pfam" id="PF11934">
    <property type="entry name" value="DUF3452"/>
    <property type="match status" value="1"/>
</dbReference>
<keyword evidence="6" id="KW-0539">Nucleus</keyword>
<evidence type="ECO:0000256" key="4">
    <source>
        <dbReference type="ARBA" id="ARBA00023015"/>
    </source>
</evidence>
<dbReference type="PANTHER" id="PTHR13742:SF17">
    <property type="entry name" value="RE32990P-RELATED"/>
    <property type="match status" value="1"/>
</dbReference>
<accession>A0ABR1ANB5</accession>
<evidence type="ECO:0000256" key="1">
    <source>
        <dbReference type="ARBA" id="ARBA00004123"/>
    </source>
</evidence>
<feature type="domain" description="Retinoblastoma-associated protein A-box" evidence="10">
    <location>
        <begin position="377"/>
        <end position="568"/>
    </location>
</feature>
<dbReference type="Proteomes" id="UP001359485">
    <property type="component" value="Unassembled WGS sequence"/>
</dbReference>
<feature type="compositionally biased region" description="Polar residues" evidence="8">
    <location>
        <begin position="648"/>
        <end position="661"/>
    </location>
</feature>
<dbReference type="InterPro" id="IPR024599">
    <property type="entry name" value="RB_N"/>
</dbReference>
<comment type="subcellular location">
    <subcellularLocation>
        <location evidence="1">Nucleus</location>
    </subcellularLocation>
</comment>
<dbReference type="SUPFAM" id="SSF47954">
    <property type="entry name" value="Cyclin-like"/>
    <property type="match status" value="2"/>
</dbReference>
<protein>
    <recommendedName>
        <fullName evidence="13">Retinoblastoma-like protein 1</fullName>
    </recommendedName>
</protein>
<dbReference type="InterPro" id="IPR036915">
    <property type="entry name" value="Cyclin-like_sf"/>
</dbReference>
<evidence type="ECO:0000256" key="7">
    <source>
        <dbReference type="ARBA" id="ARBA00023306"/>
    </source>
</evidence>
<evidence type="ECO:0000256" key="5">
    <source>
        <dbReference type="ARBA" id="ARBA00023163"/>
    </source>
</evidence>
<dbReference type="Pfam" id="PF01858">
    <property type="entry name" value="RB_A"/>
    <property type="match status" value="1"/>
</dbReference>
<dbReference type="InterPro" id="IPR028309">
    <property type="entry name" value="RB_fam"/>
</dbReference>
<comment type="caution">
    <text evidence="11">The sequence shown here is derived from an EMBL/GenBank/DDBJ whole genome shotgun (WGS) entry which is preliminary data.</text>
</comment>
<keyword evidence="3" id="KW-0678">Repressor</keyword>
<keyword evidence="5" id="KW-0804">Transcription</keyword>
<dbReference type="Gene3D" id="1.10.472.10">
    <property type="entry name" value="Cyclin-like"/>
    <property type="match status" value="3"/>
</dbReference>
<dbReference type="InterPro" id="IPR002720">
    <property type="entry name" value="RB_A"/>
</dbReference>
<dbReference type="EMBL" id="JAWJWF010000046">
    <property type="protein sequence ID" value="KAK6623962.1"/>
    <property type="molecule type" value="Genomic_DNA"/>
</dbReference>
<feature type="region of interest" description="Disordered" evidence="8">
    <location>
        <begin position="648"/>
        <end position="669"/>
    </location>
</feature>
<dbReference type="PANTHER" id="PTHR13742">
    <property type="entry name" value="RETINOBLASTOMA-ASSOCIATED PROTEIN RB -RELATED"/>
    <property type="match status" value="1"/>
</dbReference>
<evidence type="ECO:0000313" key="11">
    <source>
        <dbReference type="EMBL" id="KAK6623962.1"/>
    </source>
</evidence>
<dbReference type="Pfam" id="PF01857">
    <property type="entry name" value="RB_B"/>
    <property type="match status" value="1"/>
</dbReference>
<evidence type="ECO:0000256" key="2">
    <source>
        <dbReference type="ARBA" id="ARBA00009475"/>
    </source>
</evidence>
<comment type="similarity">
    <text evidence="2">Belongs to the retinoblastoma protein (RB) family.</text>
</comment>
<sequence>MELEEEDRVTYERHHKLCTSLNMNKAVADVAWKSYLGMKQNYTLEGDQLHWLCCALYVACRRSQTPTLGNPPIFIEGNLVSLTRLLRQCNLSLIHFFKKCRKWTDMANLPKEFRSKFDHLERKYEVSKVIFIRYKQMFLDIFNEPTPEIYQHKSKKPRNFPCSTSRLFNFCWTLYITIKGSFTAVAVDLVSSYHLLLACCDLMYSNALLANRKDLLNPNFEGLPPDYNSPSYSPPAEANSIIDVLCKKHDGISVEVKGVQRYCWKNHVNELFEKKILKGNAEAGFTSLLDPLYFESNFKEINKVYDKYTLSVGEFDERIFLSDEANEDIGTLENSDAEAGKKNSQPDSGGRPLAPPSPLTCKKWLKNDDKDNNNQGTVLSTATQGVNRLKSLLEGREAHPSEVIYEFYASCEENPEDKIEAVVNDLGTKFCAAYNQPADDSSATIFYEDKLLLAKKLFYKLLENILLYEKKVKPDVNLNAVLGQNIVHQCLFACSLEIIIYTYNSQKSFPWILTALNIESYCFYKVIEMVLRTEDQFPRATVKHLSMVEENILETLVWQSTSPLWVALKNDASMPIPKCEDVLLPSQIMDESNTSQNTYAVNASVQRLSNSNPSPGASLSERFNSPVVPRQGDTSVRVLRPGQSVLQNNYGGPRNSTVRSNSVKEEVSEEKPKRTGSLCIFFRKFYSLSSVRMQDLCTKLGIKDIGLMKKIWTCFEYCIVHHIELMQDRHLDQILMCSIYVICKVAHTDFEPTERSFMEIMKCYRFQPQAASHVYRSVLLTKTVPNNNENATKGNGVPTVPLTPSALAGTSTSYDNQERGDLIKFYNSVYVATVQSFVNRFRSNQQSDINLQLLSPIPRGRSTPKSPMRRVSQKHPVFIVSQKHAVYIRPMDSSVNISSGSQSLTYCVNRSPAKDLRAINDMINESGILVKRNLSDFVDGAPQTLSRNVNSSKRRIQNVIEDRRGEAV</sequence>
<keyword evidence="7" id="KW-0131">Cell cycle</keyword>
<evidence type="ECO:0000256" key="6">
    <source>
        <dbReference type="ARBA" id="ARBA00023242"/>
    </source>
</evidence>
<keyword evidence="4" id="KW-0805">Transcription regulation</keyword>
<evidence type="ECO:0000256" key="3">
    <source>
        <dbReference type="ARBA" id="ARBA00022491"/>
    </source>
</evidence>
<gene>
    <name evidence="11" type="ORF">RUM44_010818</name>
</gene>
<proteinExistence type="inferred from homology"/>
<name>A0ABR1ANB5_POLSC</name>
<reference evidence="11 12" key="1">
    <citation type="submission" date="2023-09" db="EMBL/GenBank/DDBJ databases">
        <title>Genomes of two closely related lineages of the louse Polyplax serrata with different host specificities.</title>
        <authorList>
            <person name="Martinu J."/>
            <person name="Tarabai H."/>
            <person name="Stefka J."/>
            <person name="Hypsa V."/>
        </authorList>
    </citation>
    <scope>NUCLEOTIDE SEQUENCE [LARGE SCALE GENOMIC DNA]</scope>
    <source>
        <strain evidence="11">98ZLc_SE</strain>
    </source>
</reference>
<feature type="domain" description="Retinoblastoma-associated protein N-terminal" evidence="9">
    <location>
        <begin position="63"/>
        <end position="206"/>
    </location>
</feature>
<keyword evidence="12" id="KW-1185">Reference proteome</keyword>
<dbReference type="InterPro" id="IPR002719">
    <property type="entry name" value="RB_B"/>
</dbReference>
<dbReference type="Gene3D" id="1.10.472.140">
    <property type="match status" value="1"/>
</dbReference>
<evidence type="ECO:0000256" key="8">
    <source>
        <dbReference type="SAM" id="MobiDB-lite"/>
    </source>
</evidence>
<evidence type="ECO:0008006" key="13">
    <source>
        <dbReference type="Google" id="ProtNLM"/>
    </source>
</evidence>
<feature type="region of interest" description="Disordered" evidence="8">
    <location>
        <begin position="332"/>
        <end position="355"/>
    </location>
</feature>
<evidence type="ECO:0000259" key="9">
    <source>
        <dbReference type="SMART" id="SM01367"/>
    </source>
</evidence>
<dbReference type="SMART" id="SM01368">
    <property type="entry name" value="RB_A"/>
    <property type="match status" value="1"/>
</dbReference>